<dbReference type="GO" id="GO:0003700">
    <property type="term" value="F:DNA-binding transcription factor activity"/>
    <property type="evidence" value="ECO:0007669"/>
    <property type="project" value="TreeGrafter"/>
</dbReference>
<evidence type="ECO:0000313" key="4">
    <source>
        <dbReference type="Proteomes" id="UP000095200"/>
    </source>
</evidence>
<dbReference type="InterPro" id="IPR013096">
    <property type="entry name" value="Cupin_2"/>
</dbReference>
<dbReference type="Gene3D" id="1.10.260.40">
    <property type="entry name" value="lambda repressor-like DNA-binding domains"/>
    <property type="match status" value="1"/>
</dbReference>
<dbReference type="SMART" id="SM00530">
    <property type="entry name" value="HTH_XRE"/>
    <property type="match status" value="1"/>
</dbReference>
<dbReference type="PANTHER" id="PTHR46797">
    <property type="entry name" value="HTH-TYPE TRANSCRIPTIONAL REGULATOR"/>
    <property type="match status" value="1"/>
</dbReference>
<organism evidence="3 4">
    <name type="scientific">Desulfoplanes formicivorans</name>
    <dbReference type="NCBI Taxonomy" id="1592317"/>
    <lineage>
        <taxon>Bacteria</taxon>
        <taxon>Pseudomonadati</taxon>
        <taxon>Thermodesulfobacteriota</taxon>
        <taxon>Desulfovibrionia</taxon>
        <taxon>Desulfovibrionales</taxon>
        <taxon>Desulfoplanaceae</taxon>
        <taxon>Desulfoplanes</taxon>
    </lineage>
</organism>
<accession>A0A194AIY7</accession>
<evidence type="ECO:0000313" key="3">
    <source>
        <dbReference type="EMBL" id="GAU09293.1"/>
    </source>
</evidence>
<dbReference type="InterPro" id="IPR001387">
    <property type="entry name" value="Cro/C1-type_HTH"/>
</dbReference>
<dbReference type="PANTHER" id="PTHR46797:SF1">
    <property type="entry name" value="METHYLPHOSPHONATE SYNTHASE"/>
    <property type="match status" value="1"/>
</dbReference>
<keyword evidence="1" id="KW-0238">DNA-binding</keyword>
<evidence type="ECO:0000259" key="2">
    <source>
        <dbReference type="PROSITE" id="PS50943"/>
    </source>
</evidence>
<dbReference type="InterPro" id="IPR050807">
    <property type="entry name" value="TransReg_Diox_bact_type"/>
</dbReference>
<dbReference type="Pfam" id="PF07883">
    <property type="entry name" value="Cupin_2"/>
    <property type="match status" value="1"/>
</dbReference>
<gene>
    <name evidence="3" type="ORF">DPF_2016</name>
</gene>
<feature type="domain" description="HTH cro/C1-type" evidence="2">
    <location>
        <begin position="12"/>
        <end position="66"/>
    </location>
</feature>
<dbReference type="RefSeq" id="WP_218069979.1">
    <property type="nucleotide sequence ID" value="NZ_BDFE01000017.1"/>
</dbReference>
<evidence type="ECO:0000256" key="1">
    <source>
        <dbReference type="ARBA" id="ARBA00023125"/>
    </source>
</evidence>
<keyword evidence="4" id="KW-1185">Reference proteome</keyword>
<dbReference type="Gene3D" id="2.60.120.10">
    <property type="entry name" value="Jelly Rolls"/>
    <property type="match status" value="1"/>
</dbReference>
<dbReference type="SUPFAM" id="SSF47413">
    <property type="entry name" value="lambda repressor-like DNA-binding domains"/>
    <property type="match status" value="1"/>
</dbReference>
<comment type="caution">
    <text evidence="3">The sequence shown here is derived from an EMBL/GenBank/DDBJ whole genome shotgun (WGS) entry which is preliminary data.</text>
</comment>
<dbReference type="CDD" id="cd02209">
    <property type="entry name" value="cupin_XRE_C"/>
    <property type="match status" value="1"/>
</dbReference>
<dbReference type="STRING" id="1592317.DPF_2016"/>
<dbReference type="InterPro" id="IPR014710">
    <property type="entry name" value="RmlC-like_jellyroll"/>
</dbReference>
<dbReference type="GO" id="GO:0003677">
    <property type="term" value="F:DNA binding"/>
    <property type="evidence" value="ECO:0007669"/>
    <property type="project" value="UniProtKB-KW"/>
</dbReference>
<dbReference type="CDD" id="cd00093">
    <property type="entry name" value="HTH_XRE"/>
    <property type="match status" value="1"/>
</dbReference>
<dbReference type="EMBL" id="BDFE01000017">
    <property type="protein sequence ID" value="GAU09293.1"/>
    <property type="molecule type" value="Genomic_DNA"/>
</dbReference>
<dbReference type="InterPro" id="IPR010982">
    <property type="entry name" value="Lambda_DNA-bd_dom_sf"/>
</dbReference>
<dbReference type="Proteomes" id="UP000095200">
    <property type="component" value="Unassembled WGS sequence"/>
</dbReference>
<dbReference type="GO" id="GO:0005829">
    <property type="term" value="C:cytosol"/>
    <property type="evidence" value="ECO:0007669"/>
    <property type="project" value="TreeGrafter"/>
</dbReference>
<dbReference type="InterPro" id="IPR011051">
    <property type="entry name" value="RmlC_Cupin_sf"/>
</dbReference>
<reference evidence="4" key="1">
    <citation type="submission" date="2016-06" db="EMBL/GenBank/DDBJ databases">
        <title>Draft genome sequence of Desulfoplanes formicivorans strain Pf12B.</title>
        <authorList>
            <person name="Watanabe M."/>
            <person name="Kojima H."/>
            <person name="Fukui M."/>
        </authorList>
    </citation>
    <scope>NUCLEOTIDE SEQUENCE [LARGE SCALE GENOMIC DNA]</scope>
    <source>
        <strain evidence="4">Pf12B</strain>
    </source>
</reference>
<protein>
    <recommendedName>
        <fullName evidence="2">HTH cro/C1-type domain-containing protein</fullName>
    </recommendedName>
</protein>
<dbReference type="SUPFAM" id="SSF51182">
    <property type="entry name" value="RmlC-like cupins"/>
    <property type="match status" value="1"/>
</dbReference>
<dbReference type="Pfam" id="PF01381">
    <property type="entry name" value="HTH_3"/>
    <property type="match status" value="1"/>
</dbReference>
<dbReference type="AlphaFoldDB" id="A0A194AIY7"/>
<proteinExistence type="predicted"/>
<dbReference type="PROSITE" id="PS50943">
    <property type="entry name" value="HTH_CROC1"/>
    <property type="match status" value="1"/>
</dbReference>
<sequence length="188" mass="20867">MSESENSLGVRIRHRRTMKGMRLADLAEAVGCSESMLSKIEHGKANPSLKSLHRIARALDVSASALFYQSEEEDCIARAGSRPMMNVSTLRSGKDIVLEALAPHAPDRLLQANIHIIQPGGHTDGEYQHEGEDLGYVLEGQLELFLEGNTYHLGPGDSFLFRSERKHSYRNPGKSVTRVIWVNTPPSF</sequence>
<name>A0A194AIY7_9BACT</name>